<proteinExistence type="inferred from homology"/>
<comment type="similarity">
    <text evidence="5">Belongs to the PINc/VapC protein family.</text>
</comment>
<feature type="binding site" evidence="5">
    <location>
        <position position="4"/>
    </location>
    <ligand>
        <name>Mg(2+)</name>
        <dbReference type="ChEBI" id="CHEBI:18420"/>
    </ligand>
</feature>
<keyword evidence="3 5" id="KW-0479">Metal-binding</keyword>
<dbReference type="SUPFAM" id="SSF88723">
    <property type="entry name" value="PIN domain-like"/>
    <property type="match status" value="1"/>
</dbReference>
<keyword evidence="4 5" id="KW-0378">Hydrolase</keyword>
<evidence type="ECO:0000256" key="1">
    <source>
        <dbReference type="ARBA" id="ARBA00022649"/>
    </source>
</evidence>
<sequence>MVVDTSALAAIVLRESERETFLSILIAQPRKAMSAASVVEAAHVYAKVFAAEIVPSELDRDLQMLGIEIIDVDPAQARLAIDAAMRFGKGRHPARLNLGDCFSYALAKALNAPLLFKGDDFAHTDIRAAL</sequence>
<keyword evidence="2 5" id="KW-0540">Nuclease</keyword>
<dbReference type="EC" id="3.1.-.-" evidence="5"/>
<accession>A0ABS0T1K9</accession>
<protein>
    <recommendedName>
        <fullName evidence="5">Ribonuclease VapC</fullName>
        <shortName evidence="5">RNase VapC</shortName>
        <ecNumber evidence="5">3.1.-.-</ecNumber>
    </recommendedName>
    <alternativeName>
        <fullName evidence="5">Toxin VapC</fullName>
    </alternativeName>
</protein>
<keyword evidence="5" id="KW-0800">Toxin</keyword>
<dbReference type="InterPro" id="IPR002716">
    <property type="entry name" value="PIN_dom"/>
</dbReference>
<name>A0ABS0T1K9_9CAUL</name>
<evidence type="ECO:0000256" key="2">
    <source>
        <dbReference type="ARBA" id="ARBA00022722"/>
    </source>
</evidence>
<evidence type="ECO:0000313" key="8">
    <source>
        <dbReference type="Proteomes" id="UP000639859"/>
    </source>
</evidence>
<reference evidence="7 8" key="1">
    <citation type="submission" date="2020-11" db="EMBL/GenBank/DDBJ databases">
        <title>genome sequence of strain KACC 18849.</title>
        <authorList>
            <person name="Gao J."/>
            <person name="Zhang X."/>
        </authorList>
    </citation>
    <scope>NUCLEOTIDE SEQUENCE [LARGE SCALE GENOMIC DNA]</scope>
    <source>
        <strain evidence="7 8">KACC 18849</strain>
    </source>
</reference>
<evidence type="ECO:0000256" key="3">
    <source>
        <dbReference type="ARBA" id="ARBA00022723"/>
    </source>
</evidence>
<evidence type="ECO:0000313" key="7">
    <source>
        <dbReference type="EMBL" id="MBI1685759.1"/>
    </source>
</evidence>
<keyword evidence="8" id="KW-1185">Reference proteome</keyword>
<dbReference type="EMBL" id="JADWOX010000015">
    <property type="protein sequence ID" value="MBI1685759.1"/>
    <property type="molecule type" value="Genomic_DNA"/>
</dbReference>
<dbReference type="CDD" id="cd09871">
    <property type="entry name" value="PIN_MtVapC28-VapC30-like"/>
    <property type="match status" value="1"/>
</dbReference>
<comment type="function">
    <text evidence="5">Toxic component of a toxin-antitoxin (TA) system. An RNase.</text>
</comment>
<feature type="domain" description="PIN" evidence="6">
    <location>
        <begin position="1"/>
        <end position="125"/>
    </location>
</feature>
<dbReference type="HAMAP" id="MF_00265">
    <property type="entry name" value="VapC_Nob1"/>
    <property type="match status" value="1"/>
</dbReference>
<feature type="binding site" evidence="5">
    <location>
        <position position="100"/>
    </location>
    <ligand>
        <name>Mg(2+)</name>
        <dbReference type="ChEBI" id="CHEBI:18420"/>
    </ligand>
</feature>
<comment type="caution">
    <text evidence="7">The sequence shown here is derived from an EMBL/GenBank/DDBJ whole genome shotgun (WGS) entry which is preliminary data.</text>
</comment>
<evidence type="ECO:0000256" key="5">
    <source>
        <dbReference type="HAMAP-Rule" id="MF_00265"/>
    </source>
</evidence>
<comment type="cofactor">
    <cofactor evidence="5">
        <name>Mg(2+)</name>
        <dbReference type="ChEBI" id="CHEBI:18420"/>
    </cofactor>
</comment>
<dbReference type="Proteomes" id="UP000639859">
    <property type="component" value="Unassembled WGS sequence"/>
</dbReference>
<dbReference type="Gene3D" id="3.40.50.1010">
    <property type="entry name" value="5'-nuclease"/>
    <property type="match status" value="1"/>
</dbReference>
<dbReference type="InterPro" id="IPR029060">
    <property type="entry name" value="PIN-like_dom_sf"/>
</dbReference>
<evidence type="ECO:0000256" key="4">
    <source>
        <dbReference type="ARBA" id="ARBA00022801"/>
    </source>
</evidence>
<dbReference type="InterPro" id="IPR022907">
    <property type="entry name" value="VapC_family"/>
</dbReference>
<gene>
    <name evidence="5" type="primary">vapC</name>
    <name evidence="7" type="ORF">I4Q42_18990</name>
</gene>
<evidence type="ECO:0000259" key="6">
    <source>
        <dbReference type="Pfam" id="PF01850"/>
    </source>
</evidence>
<dbReference type="Pfam" id="PF01850">
    <property type="entry name" value="PIN"/>
    <property type="match status" value="1"/>
</dbReference>
<organism evidence="7 8">
    <name type="scientific">Caulobacter hibisci</name>
    <dbReference type="NCBI Taxonomy" id="2035993"/>
    <lineage>
        <taxon>Bacteria</taxon>
        <taxon>Pseudomonadati</taxon>
        <taxon>Pseudomonadota</taxon>
        <taxon>Alphaproteobacteria</taxon>
        <taxon>Caulobacterales</taxon>
        <taxon>Caulobacteraceae</taxon>
        <taxon>Caulobacter</taxon>
    </lineage>
</organism>
<keyword evidence="1 5" id="KW-1277">Toxin-antitoxin system</keyword>
<keyword evidence="5" id="KW-0460">Magnesium</keyword>